<dbReference type="Pfam" id="PF25800">
    <property type="entry name" value="FimV_N"/>
    <property type="match status" value="1"/>
</dbReference>
<feature type="domain" description="FimV N-terminal" evidence="4">
    <location>
        <begin position="18"/>
        <end position="123"/>
    </location>
</feature>
<dbReference type="STRING" id="1123014.SAMN02745746_01636"/>
<dbReference type="Gene3D" id="1.20.58.2200">
    <property type="match status" value="1"/>
</dbReference>
<dbReference type="NCBIfam" id="TIGR03504">
    <property type="entry name" value="FimV_Cterm"/>
    <property type="match status" value="1"/>
</dbReference>
<evidence type="ECO:0000256" key="2">
    <source>
        <dbReference type="SAM" id="MobiDB-lite"/>
    </source>
</evidence>
<feature type="chain" id="PRO_5012193167" evidence="3">
    <location>
        <begin position="19"/>
        <end position="779"/>
    </location>
</feature>
<proteinExistence type="predicted"/>
<dbReference type="RefSeq" id="WP_085275936.1">
    <property type="nucleotide sequence ID" value="NZ_FXAG01000007.1"/>
</dbReference>
<dbReference type="InterPro" id="IPR020011">
    <property type="entry name" value="FimV_C"/>
</dbReference>
<feature type="region of interest" description="Disordered" evidence="2">
    <location>
        <begin position="674"/>
        <end position="697"/>
    </location>
</feature>
<evidence type="ECO:0000313" key="5">
    <source>
        <dbReference type="EMBL" id="SMF16136.1"/>
    </source>
</evidence>
<organism evidence="5 6">
    <name type="scientific">Pseudogulbenkiania subflava DSM 22618</name>
    <dbReference type="NCBI Taxonomy" id="1123014"/>
    <lineage>
        <taxon>Bacteria</taxon>
        <taxon>Pseudomonadati</taxon>
        <taxon>Pseudomonadota</taxon>
        <taxon>Betaproteobacteria</taxon>
        <taxon>Neisseriales</taxon>
        <taxon>Chromobacteriaceae</taxon>
        <taxon>Pseudogulbenkiania</taxon>
    </lineage>
</organism>
<feature type="region of interest" description="Disordered" evidence="2">
    <location>
        <begin position="251"/>
        <end position="278"/>
    </location>
</feature>
<dbReference type="NCBIfam" id="TIGR03505">
    <property type="entry name" value="FimV_core"/>
    <property type="match status" value="1"/>
</dbReference>
<gene>
    <name evidence="5" type="ORF">SAMN02745746_01636</name>
</gene>
<evidence type="ECO:0000313" key="6">
    <source>
        <dbReference type="Proteomes" id="UP000192920"/>
    </source>
</evidence>
<dbReference type="EMBL" id="FXAG01000007">
    <property type="protein sequence ID" value="SMF16136.1"/>
    <property type="molecule type" value="Genomic_DNA"/>
</dbReference>
<dbReference type="InterPro" id="IPR020012">
    <property type="entry name" value="LysM_FimV"/>
</dbReference>
<protein>
    <submittedName>
        <fullName evidence="5">Pilus assembly protein FimV</fullName>
    </submittedName>
</protein>
<feature type="compositionally biased region" description="Polar residues" evidence="2">
    <location>
        <begin position="569"/>
        <end position="579"/>
    </location>
</feature>
<keyword evidence="6" id="KW-1185">Reference proteome</keyword>
<sequence>MKLSALAVAVLFSANAWAGLGKINVRSYLGETFRAEINLTDVNAAELSSARVGLAGMDTFRDLNVDYSGILSSLKFSVEPSGRGAIVRVSSSAPINEPYLRFVVEARTSSGRSVREYTVLLDPIDYQVSNKPSFVQSLPKAAPSLASQYRGNVAREGAVAPRRAPADSLYVAPGATLNTLAAQVRPQGATLEQTMAALVKSNPSAFIAGDPNRIKAAVNLKVPPAVKIRAIAPAEARNLLAPASALAANATPPATQASSEPPPAAALKPAASASQAAQPVKGGEVLKLMAPETSAPTDEKLSEVEQQVASREQALKDAEKRIATLEAQIKALQNGHEVAKPAAGSAAKAGDAAAGPSWVDSLLDNLPLVGGGAAVALLAALGVVVARRRRQASSLSSALKLSSGNAGAVLGSGASSSNINLQGGASAIGAGHSFMANFTQSVGAIDTAEVDPIAEAEVYIAYGRDAQAEEILKDALSRDPSRHEVRLKLMEIHAARQDKEGFESLARELYAAFDGKGPHWAKAAAMGAVLDPGNPLYQLLDSAPGASAPTVAPATTIDLDHELFGQPSAPASPSGQTESVAAPREQEKAPSAPVTQSVPTENDDPLRAALFAEAPSSGVPEETSPGSMLDFDLDAAFDLSAKKPKADATQDDPAASAAMQENLLDFDFNLDSMLSEPSGSAGQQGKAGGAPDLGLEETGSAGFDALYEGMLGAESAPEAASLEGLSVNDDPLSTKLDLAKVYLDMGDKDGAKEVLEDLLSEAQGGLKVEAEQLLAKIGS</sequence>
<feature type="region of interest" description="Disordered" evidence="2">
    <location>
        <begin position="563"/>
        <end position="602"/>
    </location>
</feature>
<evidence type="ECO:0000256" key="3">
    <source>
        <dbReference type="SAM" id="SignalP"/>
    </source>
</evidence>
<evidence type="ECO:0000256" key="1">
    <source>
        <dbReference type="SAM" id="Coils"/>
    </source>
</evidence>
<keyword evidence="1" id="KW-0175">Coiled coil</keyword>
<evidence type="ECO:0000259" key="4">
    <source>
        <dbReference type="Pfam" id="PF25800"/>
    </source>
</evidence>
<dbReference type="InterPro" id="IPR057840">
    <property type="entry name" value="FimV_N"/>
</dbReference>
<feature type="signal peptide" evidence="3">
    <location>
        <begin position="1"/>
        <end position="18"/>
    </location>
</feature>
<reference evidence="6" key="1">
    <citation type="submission" date="2017-04" db="EMBL/GenBank/DDBJ databases">
        <authorList>
            <person name="Varghese N."/>
            <person name="Submissions S."/>
        </authorList>
    </citation>
    <scope>NUCLEOTIDE SEQUENCE [LARGE SCALE GENOMIC DNA]</scope>
    <source>
        <strain evidence="6">DSM 22618</strain>
    </source>
</reference>
<name>A0A1Y6BSP4_9NEIS</name>
<dbReference type="InterPro" id="IPR038440">
    <property type="entry name" value="FimV_C_sf"/>
</dbReference>
<accession>A0A1Y6BSP4</accession>
<dbReference type="Proteomes" id="UP000192920">
    <property type="component" value="Unassembled WGS sequence"/>
</dbReference>
<feature type="coiled-coil region" evidence="1">
    <location>
        <begin position="301"/>
        <end position="335"/>
    </location>
</feature>
<keyword evidence="3" id="KW-0732">Signal</keyword>
<dbReference type="AlphaFoldDB" id="A0A1Y6BSP4"/>